<evidence type="ECO:0000256" key="3">
    <source>
        <dbReference type="ARBA" id="ARBA00014962"/>
    </source>
</evidence>
<organism evidence="12 13">
    <name type="scientific">Roseivirga thermotolerans</name>
    <dbReference type="NCBI Taxonomy" id="1758176"/>
    <lineage>
        <taxon>Bacteria</taxon>
        <taxon>Pseudomonadati</taxon>
        <taxon>Bacteroidota</taxon>
        <taxon>Cytophagia</taxon>
        <taxon>Cytophagales</taxon>
        <taxon>Roseivirgaceae</taxon>
        <taxon>Roseivirga</taxon>
    </lineage>
</organism>
<dbReference type="PANTHER" id="PTHR33909">
    <property type="entry name" value="SEC TRANSLOCON ACCESSORY COMPLEX SUBUNIT YAJC"/>
    <property type="match status" value="1"/>
</dbReference>
<evidence type="ECO:0000313" key="12">
    <source>
        <dbReference type="EMBL" id="GHE50432.1"/>
    </source>
</evidence>
<dbReference type="Proteomes" id="UP000658258">
    <property type="component" value="Unassembled WGS sequence"/>
</dbReference>
<dbReference type="NCBIfam" id="TIGR00739">
    <property type="entry name" value="yajC"/>
    <property type="match status" value="1"/>
</dbReference>
<protein>
    <recommendedName>
        <fullName evidence="3">Sec translocon accessory complex subunit YajC</fullName>
    </recommendedName>
</protein>
<evidence type="ECO:0000256" key="8">
    <source>
        <dbReference type="ARBA" id="ARBA00022989"/>
    </source>
</evidence>
<comment type="caution">
    <text evidence="12">The sequence shown here is derived from an EMBL/GenBank/DDBJ whole genome shotgun (WGS) entry which is preliminary data.</text>
</comment>
<keyword evidence="7" id="KW-0653">Protein transport</keyword>
<evidence type="ECO:0000256" key="6">
    <source>
        <dbReference type="ARBA" id="ARBA00022692"/>
    </source>
</evidence>
<comment type="subcellular location">
    <subcellularLocation>
        <location evidence="1">Cell membrane</location>
        <topology evidence="1">Single-pass membrane protein</topology>
    </subcellularLocation>
</comment>
<keyword evidence="4" id="KW-0813">Transport</keyword>
<reference evidence="13" key="1">
    <citation type="journal article" date="2019" name="Int. J. Syst. Evol. Microbiol.">
        <title>The Global Catalogue of Microorganisms (GCM) 10K type strain sequencing project: providing services to taxonomists for standard genome sequencing and annotation.</title>
        <authorList>
            <consortium name="The Broad Institute Genomics Platform"/>
            <consortium name="The Broad Institute Genome Sequencing Center for Infectious Disease"/>
            <person name="Wu L."/>
            <person name="Ma J."/>
        </authorList>
    </citation>
    <scope>NUCLEOTIDE SEQUENCE [LARGE SCALE GENOMIC DNA]</scope>
    <source>
        <strain evidence="13">CGMCC 1.15111</strain>
    </source>
</reference>
<keyword evidence="5" id="KW-1003">Cell membrane</keyword>
<name>A0ABQ3HZB5_9BACT</name>
<sequence>MIHNILVQQPAPQGGGWIQQLVLFGGIALVFYFFMIRPQQKKQKDQKNFINEIKKGDNIVTIGGMHGKVYALTDDTVTLEVDKGVKITFEKSSISLEASKRANEKA</sequence>
<keyword evidence="10 11" id="KW-0472">Membrane</keyword>
<comment type="similarity">
    <text evidence="2">Belongs to the YajC family.</text>
</comment>
<evidence type="ECO:0000256" key="2">
    <source>
        <dbReference type="ARBA" id="ARBA00006742"/>
    </source>
</evidence>
<gene>
    <name evidence="12" type="ORF">GCM10011340_00330</name>
</gene>
<evidence type="ECO:0000256" key="5">
    <source>
        <dbReference type="ARBA" id="ARBA00022475"/>
    </source>
</evidence>
<evidence type="ECO:0000256" key="9">
    <source>
        <dbReference type="ARBA" id="ARBA00023010"/>
    </source>
</evidence>
<feature type="transmembrane region" description="Helical" evidence="11">
    <location>
        <begin position="17"/>
        <end position="36"/>
    </location>
</feature>
<dbReference type="InterPro" id="IPR003849">
    <property type="entry name" value="Preprotein_translocase_YajC"/>
</dbReference>
<accession>A0ABQ3HZB5</accession>
<evidence type="ECO:0000256" key="7">
    <source>
        <dbReference type="ARBA" id="ARBA00022927"/>
    </source>
</evidence>
<proteinExistence type="inferred from homology"/>
<keyword evidence="9" id="KW-0811">Translocation</keyword>
<dbReference type="SMART" id="SM01323">
    <property type="entry name" value="YajC"/>
    <property type="match status" value="1"/>
</dbReference>
<evidence type="ECO:0000256" key="11">
    <source>
        <dbReference type="SAM" id="Phobius"/>
    </source>
</evidence>
<evidence type="ECO:0000256" key="10">
    <source>
        <dbReference type="ARBA" id="ARBA00023136"/>
    </source>
</evidence>
<keyword evidence="6 11" id="KW-0812">Transmembrane</keyword>
<dbReference type="EMBL" id="BNAG01000001">
    <property type="protein sequence ID" value="GHE50432.1"/>
    <property type="molecule type" value="Genomic_DNA"/>
</dbReference>
<evidence type="ECO:0000256" key="1">
    <source>
        <dbReference type="ARBA" id="ARBA00004162"/>
    </source>
</evidence>
<dbReference type="RefSeq" id="WP_189628164.1">
    <property type="nucleotide sequence ID" value="NZ_BNAG01000001.1"/>
</dbReference>
<keyword evidence="13" id="KW-1185">Reference proteome</keyword>
<dbReference type="PANTHER" id="PTHR33909:SF1">
    <property type="entry name" value="SEC TRANSLOCON ACCESSORY COMPLEX SUBUNIT YAJC"/>
    <property type="match status" value="1"/>
</dbReference>
<evidence type="ECO:0000256" key="4">
    <source>
        <dbReference type="ARBA" id="ARBA00022448"/>
    </source>
</evidence>
<evidence type="ECO:0000313" key="13">
    <source>
        <dbReference type="Proteomes" id="UP000658258"/>
    </source>
</evidence>
<dbReference type="Pfam" id="PF02699">
    <property type="entry name" value="YajC"/>
    <property type="match status" value="1"/>
</dbReference>
<keyword evidence="8 11" id="KW-1133">Transmembrane helix</keyword>
<dbReference type="PRINTS" id="PR01853">
    <property type="entry name" value="YAJCTRNLCASE"/>
</dbReference>